<dbReference type="Proteomes" id="UP000596857">
    <property type="component" value="Unassembled WGS sequence"/>
</dbReference>
<reference evidence="1 2" key="1">
    <citation type="submission" date="2019-10" db="EMBL/GenBank/DDBJ databases">
        <title>Description of Paenibacillus terricola sp. nov.</title>
        <authorList>
            <person name="Carlier A."/>
            <person name="Qi S."/>
        </authorList>
    </citation>
    <scope>NUCLEOTIDE SEQUENCE [LARGE SCALE GENOMIC DNA]</scope>
    <source>
        <strain evidence="1 2">LMG 31459</strain>
    </source>
</reference>
<comment type="caution">
    <text evidence="1">The sequence shown here is derived from an EMBL/GenBank/DDBJ whole genome shotgun (WGS) entry which is preliminary data.</text>
</comment>
<dbReference type="RefSeq" id="WP_171720943.1">
    <property type="nucleotide sequence ID" value="NZ_WHOB01000097.1"/>
</dbReference>
<accession>A0ABX1YUJ0</accession>
<proteinExistence type="predicted"/>
<name>A0ABX1YUJ0_9BACL</name>
<gene>
    <name evidence="1" type="ORF">GC101_34175</name>
</gene>
<sequence length="211" mass="24734">MYKLNLACGPIIYKRLSGCIDTFRKENTRFSKAIEKDLGISEPINLVEDLNLPPTSYQFSAVNSNQEYTFIKEITSCYLDPQYHYYKLVNEMLFRQFEDYIRKQLIMGPFLWKEQIEAHEITLEMDASIFNELGAENVNKFKKEIQKISLEYNKQIHIFSSVFLSLNRYQVWNYGNPILGSWFDADECIAKIIHEDIITATIDSLKIIVSN</sequence>
<protein>
    <submittedName>
        <fullName evidence="1">Uncharacterized protein</fullName>
    </submittedName>
</protein>
<keyword evidence="2" id="KW-1185">Reference proteome</keyword>
<evidence type="ECO:0000313" key="2">
    <source>
        <dbReference type="Proteomes" id="UP000596857"/>
    </source>
</evidence>
<dbReference type="EMBL" id="WHOB01000097">
    <property type="protein sequence ID" value="NOU83904.1"/>
    <property type="molecule type" value="Genomic_DNA"/>
</dbReference>
<evidence type="ECO:0000313" key="1">
    <source>
        <dbReference type="EMBL" id="NOU83904.1"/>
    </source>
</evidence>
<organism evidence="1 2">
    <name type="scientific">Paenibacillus phytohabitans</name>
    <dbReference type="NCBI Taxonomy" id="2654978"/>
    <lineage>
        <taxon>Bacteria</taxon>
        <taxon>Bacillati</taxon>
        <taxon>Bacillota</taxon>
        <taxon>Bacilli</taxon>
        <taxon>Bacillales</taxon>
        <taxon>Paenibacillaceae</taxon>
        <taxon>Paenibacillus</taxon>
    </lineage>
</organism>